<dbReference type="Proteomes" id="UP001249851">
    <property type="component" value="Unassembled WGS sequence"/>
</dbReference>
<evidence type="ECO:0000313" key="1">
    <source>
        <dbReference type="EMBL" id="KAK2563323.1"/>
    </source>
</evidence>
<keyword evidence="2" id="KW-1185">Reference proteome</keyword>
<gene>
    <name evidence="1" type="ORF">P5673_013003</name>
</gene>
<accession>A0AAD9QL55</accession>
<comment type="caution">
    <text evidence="1">The sequence shown here is derived from an EMBL/GenBank/DDBJ whole genome shotgun (WGS) entry which is preliminary data.</text>
</comment>
<dbReference type="EMBL" id="JARQWQ010000025">
    <property type="protein sequence ID" value="KAK2563323.1"/>
    <property type="molecule type" value="Genomic_DNA"/>
</dbReference>
<proteinExistence type="predicted"/>
<reference evidence="1" key="2">
    <citation type="journal article" date="2023" name="Science">
        <title>Genomic signatures of disease resistance in endangered staghorn corals.</title>
        <authorList>
            <person name="Vollmer S.V."/>
            <person name="Selwyn J.D."/>
            <person name="Despard B.A."/>
            <person name="Roesel C.L."/>
        </authorList>
    </citation>
    <scope>NUCLEOTIDE SEQUENCE</scope>
    <source>
        <strain evidence="1">K2</strain>
    </source>
</reference>
<protein>
    <submittedName>
        <fullName evidence="1">Uncharacterized protein</fullName>
    </submittedName>
</protein>
<reference evidence="1" key="1">
    <citation type="journal article" date="2023" name="G3 (Bethesda)">
        <title>Whole genome assembly and annotation of the endangered Caribbean coral Acropora cervicornis.</title>
        <authorList>
            <person name="Selwyn J.D."/>
            <person name="Vollmer S.V."/>
        </authorList>
    </citation>
    <scope>NUCLEOTIDE SEQUENCE</scope>
    <source>
        <strain evidence="1">K2</strain>
    </source>
</reference>
<organism evidence="1 2">
    <name type="scientific">Acropora cervicornis</name>
    <name type="common">Staghorn coral</name>
    <dbReference type="NCBI Taxonomy" id="6130"/>
    <lineage>
        <taxon>Eukaryota</taxon>
        <taxon>Metazoa</taxon>
        <taxon>Cnidaria</taxon>
        <taxon>Anthozoa</taxon>
        <taxon>Hexacorallia</taxon>
        <taxon>Scleractinia</taxon>
        <taxon>Astrocoeniina</taxon>
        <taxon>Acroporidae</taxon>
        <taxon>Acropora</taxon>
    </lineage>
</organism>
<name>A0AAD9QL55_ACRCE</name>
<feature type="non-terminal residue" evidence="1">
    <location>
        <position position="78"/>
    </location>
</feature>
<evidence type="ECO:0000313" key="2">
    <source>
        <dbReference type="Proteomes" id="UP001249851"/>
    </source>
</evidence>
<dbReference type="AlphaFoldDB" id="A0AAD9QL55"/>
<sequence length="78" mass="9225">MANCLYLFSTLIVLVRKTVSLSYTAVFFWIELFVSNGDSYLDKEQRTSIEITADEKSHSCLRDKNRHREAETYERKEQ</sequence>